<evidence type="ECO:0000313" key="8">
    <source>
        <dbReference type="EMBL" id="RPD38950.1"/>
    </source>
</evidence>
<proteinExistence type="predicted"/>
<keyword evidence="2" id="KW-0812">Transmembrane</keyword>
<evidence type="ECO:0000256" key="5">
    <source>
        <dbReference type="ARBA" id="ARBA00023136"/>
    </source>
</evidence>
<gene>
    <name evidence="8" type="ORF">EG028_22665</name>
</gene>
<evidence type="ECO:0000256" key="6">
    <source>
        <dbReference type="SAM" id="SignalP"/>
    </source>
</evidence>
<feature type="domain" description="PKD" evidence="7">
    <location>
        <begin position="138"/>
        <end position="187"/>
    </location>
</feature>
<dbReference type="PANTHER" id="PTHR46730">
    <property type="entry name" value="POLYCYSTIN-1"/>
    <property type="match status" value="1"/>
</dbReference>
<reference evidence="9" key="1">
    <citation type="submission" date="2018-11" db="EMBL/GenBank/DDBJ databases">
        <title>Chitinophaga lutea sp.nov., isolate from arsenic contaminated soil.</title>
        <authorList>
            <person name="Zong Y."/>
        </authorList>
    </citation>
    <scope>NUCLEOTIDE SEQUENCE [LARGE SCALE GENOMIC DNA]</scope>
    <source>
        <strain evidence="9">YLT18</strain>
    </source>
</reference>
<dbReference type="PROSITE" id="PS51257">
    <property type="entry name" value="PROKAR_LIPOPROTEIN"/>
    <property type="match status" value="1"/>
</dbReference>
<dbReference type="NCBIfam" id="TIGR04131">
    <property type="entry name" value="Bac_Flav_CTERM"/>
    <property type="match status" value="1"/>
</dbReference>
<feature type="domain" description="PKD" evidence="7">
    <location>
        <begin position="217"/>
        <end position="264"/>
    </location>
</feature>
<feature type="domain" description="PKD" evidence="7">
    <location>
        <begin position="530"/>
        <end position="612"/>
    </location>
</feature>
<comment type="caution">
    <text evidence="8">The sequence shown here is derived from an EMBL/GenBank/DDBJ whole genome shotgun (WGS) entry which is preliminary data.</text>
</comment>
<keyword evidence="3" id="KW-0677">Repeat</keyword>
<dbReference type="EMBL" id="RMBX01000013">
    <property type="protein sequence ID" value="RPD38950.1"/>
    <property type="molecule type" value="Genomic_DNA"/>
</dbReference>
<feature type="domain" description="PKD" evidence="7">
    <location>
        <begin position="362"/>
        <end position="434"/>
    </location>
</feature>
<dbReference type="OrthoDB" id="7794186at2"/>
<dbReference type="InterPro" id="IPR013783">
    <property type="entry name" value="Ig-like_fold"/>
</dbReference>
<dbReference type="InterPro" id="IPR000601">
    <property type="entry name" value="PKD_dom"/>
</dbReference>
<feature type="domain" description="PKD" evidence="7">
    <location>
        <begin position="311"/>
        <end position="358"/>
    </location>
</feature>
<keyword evidence="9" id="KW-1185">Reference proteome</keyword>
<dbReference type="GO" id="GO:0005886">
    <property type="term" value="C:plasma membrane"/>
    <property type="evidence" value="ECO:0007669"/>
    <property type="project" value="TreeGrafter"/>
</dbReference>
<dbReference type="SMART" id="SM00089">
    <property type="entry name" value="PKD"/>
    <property type="match status" value="6"/>
</dbReference>
<dbReference type="Pfam" id="PF18911">
    <property type="entry name" value="PKD_4"/>
    <property type="match status" value="6"/>
</dbReference>
<keyword evidence="5" id="KW-0472">Membrane</keyword>
<dbReference type="InterPro" id="IPR026341">
    <property type="entry name" value="T9SS_type_B"/>
</dbReference>
<dbReference type="GO" id="GO:0006816">
    <property type="term" value="P:calcium ion transport"/>
    <property type="evidence" value="ECO:0007669"/>
    <property type="project" value="TreeGrafter"/>
</dbReference>
<dbReference type="InterPro" id="IPR022409">
    <property type="entry name" value="PKD/Chitinase_dom"/>
</dbReference>
<feature type="domain" description="PKD" evidence="7">
    <location>
        <begin position="28"/>
        <end position="104"/>
    </location>
</feature>
<dbReference type="RefSeq" id="WP_120518500.1">
    <property type="nucleotide sequence ID" value="NZ_QXZY01000013.1"/>
</dbReference>
<comment type="subcellular location">
    <subcellularLocation>
        <location evidence="1">Membrane</location>
        <topology evidence="1">Multi-pass membrane protein</topology>
    </subcellularLocation>
</comment>
<dbReference type="Pfam" id="PF13585">
    <property type="entry name" value="CHU_C"/>
    <property type="match status" value="1"/>
</dbReference>
<organism evidence="8 9">
    <name type="scientific">Chitinophaga barathri</name>
    <dbReference type="NCBI Taxonomy" id="1647451"/>
    <lineage>
        <taxon>Bacteria</taxon>
        <taxon>Pseudomonadati</taxon>
        <taxon>Bacteroidota</taxon>
        <taxon>Chitinophagia</taxon>
        <taxon>Chitinophagales</taxon>
        <taxon>Chitinophagaceae</taxon>
        <taxon>Chitinophaga</taxon>
    </lineage>
</organism>
<dbReference type="PROSITE" id="PS50093">
    <property type="entry name" value="PKD"/>
    <property type="match status" value="6"/>
</dbReference>
<accession>A0A3N4MFU9</accession>
<feature type="chain" id="PRO_5018272246" evidence="6">
    <location>
        <begin position="26"/>
        <end position="944"/>
    </location>
</feature>
<evidence type="ECO:0000259" key="7">
    <source>
        <dbReference type="PROSITE" id="PS50093"/>
    </source>
</evidence>
<sequence length="944" mass="101717">MKLPKKKNLYALIFSLLACPALLHAQQAGFTYTAEPVSQCAPVKVTFQNTSTGSPLNYLWDFGDGRTSTETNPMITFTTPGPVSVKLTAYYQLATATATRNFDIYPMPMVAFSVDNQKGCGPYTATFTDNTPGGHHRTWDFGDGSAPVTTTDAVVQHQYTRVDTFDVKLTVANATGCSSTLTKNGYIMIASPVISMNTLPLEGCIPFTANMDVTVTSSNNDPVTQYSWIFGDGQSINSPTADVSHVYNTAGAFNVSLTVTTRQGCTVVKNFPQHVKAGVAPQNVSFSITRPDNCAGTSARLLATATNANYYRWDFGDGTAYDGPENDVNHAFRTAGNVTIRLSAGSNGCYTQAVPVTVSSTGPVASFSFARRCDMRNTFNFTNTSSGSPTDTYEWYFDDNTPVDNAAHPIHTFSQPGTYNVRLTVRNTAQNCISSIYHTIQVFSADFHTGVGTICRSSNVPYGVVHVPHTLVESYDWRFGDGTTLVTTDVDILKKVEVTGTFSDMLIIRYKDPAYCPDTIIKTNHLQVIAPVADFALAANPCEGQAVTFSQLSQPSPNIPLSNWKWDLGNGTQSTQSVPVATSYNASGNFTVKLVVTDARNCMDSTTRQITVNPTPFINAVASQSKICEGSGVQLTGVSNGNVQWQPAYQLSCTNCPNPVATPLTDTVYKAIATNNFGCTTEDTVQIKVVPTVTLVMSPDTAICQGTSAQLRAAGATFYSWTPNTISGANTAMPIVTPEATTTYSVTAGHDAACPSAAAQVTVTVKPAPTVNAGPDQVVTVGSVVYLTATFSADVISGEWKPNTNIDCATCPQTVATPRIATDYAFEVTNNQGCKKTDVMNVKLLCDQGVVFFPNGFSPNGDGINDIFYPRGKGIRIIHSLRIYNRMGQEVFRRENFNIDDISQGWNGTFKGQPLASDVFIWLFDGLCDSGERFELKGNVTLLR</sequence>
<dbReference type="PANTHER" id="PTHR46730:SF4">
    <property type="entry name" value="POLYCYSTIC KIDNEY DISEASE PROTEIN 1-LIKE 1"/>
    <property type="match status" value="1"/>
</dbReference>
<dbReference type="AlphaFoldDB" id="A0A3N4MFU9"/>
<feature type="signal peptide" evidence="6">
    <location>
        <begin position="1"/>
        <end position="25"/>
    </location>
</feature>
<dbReference type="CDD" id="cd00146">
    <property type="entry name" value="PKD"/>
    <property type="match status" value="6"/>
</dbReference>
<dbReference type="Proteomes" id="UP000279089">
    <property type="component" value="Unassembled WGS sequence"/>
</dbReference>
<keyword evidence="6" id="KW-0732">Signal</keyword>
<dbReference type="GO" id="GO:0005261">
    <property type="term" value="F:monoatomic cation channel activity"/>
    <property type="evidence" value="ECO:0007669"/>
    <property type="project" value="TreeGrafter"/>
</dbReference>
<evidence type="ECO:0000256" key="4">
    <source>
        <dbReference type="ARBA" id="ARBA00022989"/>
    </source>
</evidence>
<dbReference type="InterPro" id="IPR035986">
    <property type="entry name" value="PKD_dom_sf"/>
</dbReference>
<name>A0A3N4MFU9_9BACT</name>
<evidence type="ECO:0000256" key="1">
    <source>
        <dbReference type="ARBA" id="ARBA00004141"/>
    </source>
</evidence>
<dbReference type="SUPFAM" id="SSF49299">
    <property type="entry name" value="PKD domain"/>
    <property type="match status" value="6"/>
</dbReference>
<keyword evidence="4" id="KW-1133">Transmembrane helix</keyword>
<evidence type="ECO:0000256" key="3">
    <source>
        <dbReference type="ARBA" id="ARBA00022737"/>
    </source>
</evidence>
<protein>
    <submittedName>
        <fullName evidence="8">PKD domain-containing protein</fullName>
    </submittedName>
</protein>
<dbReference type="Gene3D" id="2.60.40.10">
    <property type="entry name" value="Immunoglobulins"/>
    <property type="match status" value="6"/>
</dbReference>
<evidence type="ECO:0000256" key="2">
    <source>
        <dbReference type="ARBA" id="ARBA00022692"/>
    </source>
</evidence>
<evidence type="ECO:0000313" key="9">
    <source>
        <dbReference type="Proteomes" id="UP000279089"/>
    </source>
</evidence>